<sequence>MDLETFRWLLTPQGQGLLSEAGRIHAGHPGDPVAAMAALRSAAPSATAEQAAAAMTQETLRARGVDKFGADAVRMYFTPDGLEQATRPRVADHRAARLVAADVASVVDLGCGIGGDLVALARAGLTAVGVDLDPVRVAIAEANLAALGLEGAVGVADATTLDLSPFGAAFADPARRSGSGRVMDAEGWTPPWPFVAQLLERPGARAVVKVAPGIPHALVPGGTEAEWVSVAGEVKEAALWSPALATVGRRATVIGPGGLATLTEEDDPYDGQRRPVRELGEFLYEPDGAVIRARLVTAVAAGVQGGLLDAHIAYVTSDMGFRSPFARAYRVVEELPFREKQLKAALRARDIGVLSIKKRGVRVDPASLRRRLALSGASSATLVLTRRAGSGIALLVEPV</sequence>
<protein>
    <submittedName>
        <fullName evidence="3">Class I SAM-dependent methyltransferase</fullName>
    </submittedName>
</protein>
<dbReference type="GO" id="GO:0008168">
    <property type="term" value="F:methyltransferase activity"/>
    <property type="evidence" value="ECO:0007669"/>
    <property type="project" value="UniProtKB-KW"/>
</dbReference>
<dbReference type="PANTHER" id="PTHR14741">
    <property type="entry name" value="S-ADENOSYLMETHIONINE-DEPENDENT METHYLTRANSFERASE RELATED"/>
    <property type="match status" value="1"/>
</dbReference>
<comment type="caution">
    <text evidence="3">The sequence shown here is derived from an EMBL/GenBank/DDBJ whole genome shotgun (WGS) entry which is preliminary data.</text>
</comment>
<organism evidence="3 4">
    <name type="scientific">Nocardioides bigeumensis</name>
    <dbReference type="NCBI Taxonomy" id="433657"/>
    <lineage>
        <taxon>Bacteria</taxon>
        <taxon>Bacillati</taxon>
        <taxon>Actinomycetota</taxon>
        <taxon>Actinomycetes</taxon>
        <taxon>Propionibacteriales</taxon>
        <taxon>Nocardioidaceae</taxon>
        <taxon>Nocardioides</taxon>
    </lineage>
</organism>
<dbReference type="InterPro" id="IPR041497">
    <property type="entry name" value="Thump-like"/>
</dbReference>
<keyword evidence="4" id="KW-1185">Reference proteome</keyword>
<accession>A0ABN2XYI8</accession>
<dbReference type="Pfam" id="PF18096">
    <property type="entry name" value="Thump_like"/>
    <property type="match status" value="1"/>
</dbReference>
<dbReference type="Gene3D" id="3.40.50.150">
    <property type="entry name" value="Vaccinia Virus protein VP39"/>
    <property type="match status" value="1"/>
</dbReference>
<evidence type="ECO:0000259" key="1">
    <source>
        <dbReference type="Pfam" id="PF13649"/>
    </source>
</evidence>
<dbReference type="CDD" id="cd02440">
    <property type="entry name" value="AdoMet_MTases"/>
    <property type="match status" value="1"/>
</dbReference>
<dbReference type="PANTHER" id="PTHR14741:SF32">
    <property type="entry name" value="TRIMETHYLGUANOSINE SYNTHASE"/>
    <property type="match status" value="1"/>
</dbReference>
<evidence type="ECO:0000313" key="3">
    <source>
        <dbReference type="EMBL" id="GAA2119524.1"/>
    </source>
</evidence>
<evidence type="ECO:0000313" key="4">
    <source>
        <dbReference type="Proteomes" id="UP001500575"/>
    </source>
</evidence>
<dbReference type="InterPro" id="IPR041698">
    <property type="entry name" value="Methyltransf_25"/>
</dbReference>
<dbReference type="RefSeq" id="WP_344302792.1">
    <property type="nucleotide sequence ID" value="NZ_BAAAQQ010000003.1"/>
</dbReference>
<evidence type="ECO:0000259" key="2">
    <source>
        <dbReference type="Pfam" id="PF18096"/>
    </source>
</evidence>
<dbReference type="Proteomes" id="UP001500575">
    <property type="component" value="Unassembled WGS sequence"/>
</dbReference>
<dbReference type="Pfam" id="PF13649">
    <property type="entry name" value="Methyltransf_25"/>
    <property type="match status" value="1"/>
</dbReference>
<keyword evidence="3" id="KW-0489">Methyltransferase</keyword>
<gene>
    <name evidence="3" type="ORF">GCM10009843_12320</name>
</gene>
<proteinExistence type="predicted"/>
<feature type="domain" description="THUMP-like" evidence="2">
    <location>
        <begin position="326"/>
        <end position="398"/>
    </location>
</feature>
<feature type="domain" description="Methyltransferase" evidence="1">
    <location>
        <begin position="106"/>
        <end position="164"/>
    </location>
</feature>
<dbReference type="InterPro" id="IPR029063">
    <property type="entry name" value="SAM-dependent_MTases_sf"/>
</dbReference>
<dbReference type="EMBL" id="BAAAQQ010000003">
    <property type="protein sequence ID" value="GAA2119524.1"/>
    <property type="molecule type" value="Genomic_DNA"/>
</dbReference>
<dbReference type="GO" id="GO:0032259">
    <property type="term" value="P:methylation"/>
    <property type="evidence" value="ECO:0007669"/>
    <property type="project" value="UniProtKB-KW"/>
</dbReference>
<reference evidence="3 4" key="1">
    <citation type="journal article" date="2019" name="Int. J. Syst. Evol. Microbiol.">
        <title>The Global Catalogue of Microorganisms (GCM) 10K type strain sequencing project: providing services to taxonomists for standard genome sequencing and annotation.</title>
        <authorList>
            <consortium name="The Broad Institute Genomics Platform"/>
            <consortium name="The Broad Institute Genome Sequencing Center for Infectious Disease"/>
            <person name="Wu L."/>
            <person name="Ma J."/>
        </authorList>
    </citation>
    <scope>NUCLEOTIDE SEQUENCE [LARGE SCALE GENOMIC DNA]</scope>
    <source>
        <strain evidence="3 4">JCM 16021</strain>
    </source>
</reference>
<keyword evidence="3" id="KW-0808">Transferase</keyword>
<name>A0ABN2XYI8_9ACTN</name>
<dbReference type="SUPFAM" id="SSF53335">
    <property type="entry name" value="S-adenosyl-L-methionine-dependent methyltransferases"/>
    <property type="match status" value="1"/>
</dbReference>